<dbReference type="InterPro" id="IPR045956">
    <property type="entry name" value="DUF6376"/>
</dbReference>
<dbReference type="AlphaFoldDB" id="A0A6H1NVS9"/>
<evidence type="ECO:0000313" key="2">
    <source>
        <dbReference type="EMBL" id="QIZ05368.1"/>
    </source>
</evidence>
<protein>
    <recommendedName>
        <fullName evidence="4">Lipoprotein</fullName>
    </recommendedName>
</protein>
<dbReference type="Pfam" id="PF19903">
    <property type="entry name" value="DUF6376"/>
    <property type="match status" value="1"/>
</dbReference>
<proteinExistence type="predicted"/>
<name>A0A6H1NVS9_PRIMG</name>
<evidence type="ECO:0008006" key="4">
    <source>
        <dbReference type="Google" id="ProtNLM"/>
    </source>
</evidence>
<dbReference type="PROSITE" id="PS51257">
    <property type="entry name" value="PROKAR_LIPOPROTEIN"/>
    <property type="match status" value="1"/>
</dbReference>
<organism evidence="2 3">
    <name type="scientific">Priestia megaterium</name>
    <name type="common">Bacillus megaterium</name>
    <dbReference type="NCBI Taxonomy" id="1404"/>
    <lineage>
        <taxon>Bacteria</taxon>
        <taxon>Bacillati</taxon>
        <taxon>Bacillota</taxon>
        <taxon>Bacilli</taxon>
        <taxon>Bacillales</taxon>
        <taxon>Bacillaceae</taxon>
        <taxon>Priestia</taxon>
    </lineage>
</organism>
<keyword evidence="1" id="KW-0732">Signal</keyword>
<feature type="chain" id="PRO_5026156246" description="Lipoprotein" evidence="1">
    <location>
        <begin position="26"/>
        <end position="156"/>
    </location>
</feature>
<accession>A0A6H1NVS9</accession>
<reference evidence="2 3" key="1">
    <citation type="submission" date="2020-04" db="EMBL/GenBank/DDBJ databases">
        <title>Genome-Wide Identification of 5-Methylcytosine Sites in Bacterial Genomes By High-Throughput Sequencing of MspJI Restriction Fragments.</title>
        <authorList>
            <person name="Wu V."/>
        </authorList>
    </citation>
    <scope>NUCLEOTIDE SEQUENCE [LARGE SCALE GENOMIC DNA]</scope>
    <source>
        <strain evidence="2 3">S2</strain>
    </source>
</reference>
<evidence type="ECO:0000313" key="3">
    <source>
        <dbReference type="Proteomes" id="UP000501868"/>
    </source>
</evidence>
<reference evidence="2 3" key="2">
    <citation type="submission" date="2020-04" db="EMBL/GenBank/DDBJ databases">
        <authorList>
            <person name="Fomenkov A."/>
            <person name="Anton B.P."/>
            <person name="Roberts R.J."/>
        </authorList>
    </citation>
    <scope>NUCLEOTIDE SEQUENCE [LARGE SCALE GENOMIC DNA]</scope>
    <source>
        <strain evidence="2 3">S2</strain>
    </source>
</reference>
<feature type="signal peptide" evidence="1">
    <location>
        <begin position="1"/>
        <end position="25"/>
    </location>
</feature>
<dbReference type="Proteomes" id="UP000501868">
    <property type="component" value="Chromosome"/>
</dbReference>
<sequence length="156" mass="17284">MKRWLTVFSASLLLLLSGCSYLNTAADTLDYVKEATSYAATLDNFAAETPALIKQAIDNQVAADELTVQLQQMKNEIQSFNTLEVPETVTGFHQEIIEQNNLLTQQIDLYLKDLKDGKLNPSTLENSKLLQPVQEITTIIVQIQKLGAQVNETLGA</sequence>
<gene>
    <name evidence="2" type="ORF">HFZ78_00120</name>
</gene>
<dbReference type="EMBL" id="CP051128">
    <property type="protein sequence ID" value="QIZ05368.1"/>
    <property type="molecule type" value="Genomic_DNA"/>
</dbReference>
<evidence type="ECO:0000256" key="1">
    <source>
        <dbReference type="SAM" id="SignalP"/>
    </source>
</evidence>